<organism evidence="3 4">
    <name type="scientific">Bacillus altitudinis</name>
    <dbReference type="NCBI Taxonomy" id="293387"/>
    <lineage>
        <taxon>Bacteria</taxon>
        <taxon>Bacillati</taxon>
        <taxon>Bacillota</taxon>
        <taxon>Bacilli</taxon>
        <taxon>Bacillales</taxon>
        <taxon>Bacillaceae</taxon>
        <taxon>Bacillus</taxon>
    </lineage>
</organism>
<gene>
    <name evidence="3" type="primary">sgpA</name>
    <name evidence="3" type="ORF">BACI348_41755</name>
</gene>
<dbReference type="EMBL" id="CABWLH010000009">
    <property type="protein sequence ID" value="VXB86697.1"/>
    <property type="molecule type" value="Genomic_DNA"/>
</dbReference>
<protein>
    <submittedName>
        <fullName evidence="3">Spore germination protein</fullName>
    </submittedName>
</protein>
<name>A0A653U1K3_BACAB</name>
<accession>A0A653U1K3</accession>
<feature type="chain" id="PRO_5038511047" evidence="2">
    <location>
        <begin position="23"/>
        <end position="206"/>
    </location>
</feature>
<dbReference type="Proteomes" id="UP000433089">
    <property type="component" value="Unassembled WGS sequence"/>
</dbReference>
<dbReference type="Pfam" id="PF09580">
    <property type="entry name" value="Spore_YhcN_YlaJ"/>
    <property type="match status" value="1"/>
</dbReference>
<proteinExistence type="predicted"/>
<dbReference type="PROSITE" id="PS51257">
    <property type="entry name" value="PROKAR_LIPOPROTEIN"/>
    <property type="match status" value="1"/>
</dbReference>
<evidence type="ECO:0000256" key="1">
    <source>
        <dbReference type="SAM" id="MobiDB-lite"/>
    </source>
</evidence>
<dbReference type="RefSeq" id="WP_041506799.1">
    <property type="nucleotide sequence ID" value="NZ_CASCJR010000063.1"/>
</dbReference>
<evidence type="ECO:0000313" key="4">
    <source>
        <dbReference type="Proteomes" id="UP000433089"/>
    </source>
</evidence>
<sequence>MRQKWQKTIALVLLPIGLTACGTNNNAGVDTLHNQSGQPVGYHSNQQATDNNQDHQGPVSELMEGMNGRNTTNVDDRSRPTQDQVRMPLTGGDGRYSHGDMNYHNQMSFSGYDKQENIQRSRKIANRVNKMNHVTDSQVMVTDENVYIALKTDGRLTSEGVSQVEEAATRYADGRAVQVIKDEGAFTRFRDMRKTQFETGQTGMTR</sequence>
<feature type="region of interest" description="Disordered" evidence="1">
    <location>
        <begin position="30"/>
        <end position="95"/>
    </location>
</feature>
<feature type="signal peptide" evidence="2">
    <location>
        <begin position="1"/>
        <end position="22"/>
    </location>
</feature>
<dbReference type="InterPro" id="IPR019076">
    <property type="entry name" value="Spore_lipoprot_YhcN/YlaJ-like"/>
</dbReference>
<evidence type="ECO:0000313" key="3">
    <source>
        <dbReference type="EMBL" id="VXB86697.1"/>
    </source>
</evidence>
<feature type="compositionally biased region" description="Polar residues" evidence="1">
    <location>
        <begin position="30"/>
        <end position="55"/>
    </location>
</feature>
<dbReference type="AlphaFoldDB" id="A0A653U1K3"/>
<evidence type="ECO:0000256" key="2">
    <source>
        <dbReference type="SAM" id="SignalP"/>
    </source>
</evidence>
<keyword evidence="2" id="KW-0732">Signal</keyword>
<reference evidence="3 4" key="1">
    <citation type="submission" date="2019-10" db="EMBL/GenBank/DDBJ databases">
        <authorList>
            <person name="Karimi E."/>
        </authorList>
    </citation>
    <scope>NUCLEOTIDE SEQUENCE [LARGE SCALE GENOMIC DNA]</scope>
    <source>
        <strain evidence="3">Bacillus sp. 348</strain>
    </source>
</reference>